<dbReference type="AlphaFoldDB" id="A0A9D9NK17"/>
<name>A0A9D9NK17_9BACT</name>
<feature type="chain" id="PRO_5038824423" evidence="6">
    <location>
        <begin position="25"/>
        <end position="529"/>
    </location>
</feature>
<organism evidence="9 10">
    <name type="scientific">Candidatus Limisoma faecipullorum</name>
    <dbReference type="NCBI Taxonomy" id="2840854"/>
    <lineage>
        <taxon>Bacteria</taxon>
        <taxon>Pseudomonadati</taxon>
        <taxon>Bacteroidota</taxon>
        <taxon>Bacteroidia</taxon>
        <taxon>Bacteroidales</taxon>
        <taxon>Candidatus Limisoma</taxon>
    </lineage>
</organism>
<keyword evidence="3 6" id="KW-0732">Signal</keyword>
<dbReference type="Pfam" id="PF14322">
    <property type="entry name" value="SusD-like_3"/>
    <property type="match status" value="1"/>
</dbReference>
<sequence length="529" mass="59254">MKIFKKTIAYMAAAALLLSGASCSDFLDKAPENTVPEESIDYTNLSNMYQPVSGVYGALRTGGMHWVGLPLYIVRDDDVWSGRHDDQADLINIGESFVYMNSFWGFNEMWNQNYKIVRVANAALDDLANFRANCTNNDDLQKNSEYEGEVRFLRALAYYRLTQLFGDVTILRSNTQTDLTRSVRDVVYEYMLTEDLLPAIELLPKVHPRNAEHMGAATSYTAATLAAKVYLQMNDFPNVKKQTEYVINSGLFDLYPDFYNLFKTAGMLCEESLFECQITDFDAGSGEEIRPGEWYVFQGPANTGVVSGWGFIGYRDEFVDWAEKRGETVRATTTFLKGGETTPSGDAINLNTNMTATNCWNGKAYLPTSETPAGRGYGSGNNIRILRYADVLLMHAEACANGAGTLDEAFEDFDKIRARAGFKELLEDGTTKNPKYISKEEFNKNAVELILDERRMELAGEWGERYMDLVRTGKAATVLNEGADPTPGDRYIVVNGWTEDKTYYPIPPTQIENAPALANEPLTELTVQQ</sequence>
<proteinExistence type="inferred from homology"/>
<evidence type="ECO:0000313" key="10">
    <source>
        <dbReference type="Proteomes" id="UP000823598"/>
    </source>
</evidence>
<accession>A0A9D9NK17</accession>
<evidence type="ECO:0000259" key="7">
    <source>
        <dbReference type="Pfam" id="PF07980"/>
    </source>
</evidence>
<dbReference type="Pfam" id="PF07980">
    <property type="entry name" value="SusD_RagB"/>
    <property type="match status" value="1"/>
</dbReference>
<keyword evidence="4" id="KW-0472">Membrane</keyword>
<reference evidence="9" key="1">
    <citation type="submission" date="2020-10" db="EMBL/GenBank/DDBJ databases">
        <authorList>
            <person name="Gilroy R."/>
        </authorList>
    </citation>
    <scope>NUCLEOTIDE SEQUENCE</scope>
    <source>
        <strain evidence="9">6919</strain>
    </source>
</reference>
<dbReference type="InterPro" id="IPR012944">
    <property type="entry name" value="SusD_RagB_dom"/>
</dbReference>
<evidence type="ECO:0000313" key="9">
    <source>
        <dbReference type="EMBL" id="MBO8476300.1"/>
    </source>
</evidence>
<dbReference type="PROSITE" id="PS51257">
    <property type="entry name" value="PROKAR_LIPOPROTEIN"/>
    <property type="match status" value="1"/>
</dbReference>
<dbReference type="EMBL" id="JADIMC010000057">
    <property type="protein sequence ID" value="MBO8476300.1"/>
    <property type="molecule type" value="Genomic_DNA"/>
</dbReference>
<dbReference type="InterPro" id="IPR011990">
    <property type="entry name" value="TPR-like_helical_dom_sf"/>
</dbReference>
<evidence type="ECO:0000259" key="8">
    <source>
        <dbReference type="Pfam" id="PF14322"/>
    </source>
</evidence>
<gene>
    <name evidence="9" type="ORF">IAB88_04840</name>
</gene>
<reference evidence="9" key="2">
    <citation type="journal article" date="2021" name="PeerJ">
        <title>Extensive microbial diversity within the chicken gut microbiome revealed by metagenomics and culture.</title>
        <authorList>
            <person name="Gilroy R."/>
            <person name="Ravi A."/>
            <person name="Getino M."/>
            <person name="Pursley I."/>
            <person name="Horton D.L."/>
            <person name="Alikhan N.F."/>
            <person name="Baker D."/>
            <person name="Gharbi K."/>
            <person name="Hall N."/>
            <person name="Watson M."/>
            <person name="Adriaenssens E.M."/>
            <person name="Foster-Nyarko E."/>
            <person name="Jarju S."/>
            <person name="Secka A."/>
            <person name="Antonio M."/>
            <person name="Oren A."/>
            <person name="Chaudhuri R.R."/>
            <person name="La Ragione R."/>
            <person name="Hildebrand F."/>
            <person name="Pallen M.J."/>
        </authorList>
    </citation>
    <scope>NUCLEOTIDE SEQUENCE</scope>
    <source>
        <strain evidence="9">6919</strain>
    </source>
</reference>
<evidence type="ECO:0000256" key="5">
    <source>
        <dbReference type="ARBA" id="ARBA00023237"/>
    </source>
</evidence>
<evidence type="ECO:0000256" key="1">
    <source>
        <dbReference type="ARBA" id="ARBA00004442"/>
    </source>
</evidence>
<dbReference type="InterPro" id="IPR033985">
    <property type="entry name" value="SusD-like_N"/>
</dbReference>
<comment type="caution">
    <text evidence="9">The sequence shown here is derived from an EMBL/GenBank/DDBJ whole genome shotgun (WGS) entry which is preliminary data.</text>
</comment>
<feature type="domain" description="RagB/SusD" evidence="7">
    <location>
        <begin position="329"/>
        <end position="519"/>
    </location>
</feature>
<evidence type="ECO:0000256" key="6">
    <source>
        <dbReference type="SAM" id="SignalP"/>
    </source>
</evidence>
<evidence type="ECO:0000256" key="3">
    <source>
        <dbReference type="ARBA" id="ARBA00022729"/>
    </source>
</evidence>
<protein>
    <submittedName>
        <fullName evidence="9">RagB/SusD family nutrient uptake outer membrane protein</fullName>
    </submittedName>
</protein>
<dbReference type="GO" id="GO:0009279">
    <property type="term" value="C:cell outer membrane"/>
    <property type="evidence" value="ECO:0007669"/>
    <property type="project" value="UniProtKB-SubCell"/>
</dbReference>
<dbReference type="Gene3D" id="1.25.40.390">
    <property type="match status" value="1"/>
</dbReference>
<comment type="subcellular location">
    <subcellularLocation>
        <location evidence="1">Cell outer membrane</location>
    </subcellularLocation>
</comment>
<feature type="signal peptide" evidence="6">
    <location>
        <begin position="1"/>
        <end position="24"/>
    </location>
</feature>
<dbReference type="Proteomes" id="UP000823598">
    <property type="component" value="Unassembled WGS sequence"/>
</dbReference>
<evidence type="ECO:0000256" key="4">
    <source>
        <dbReference type="ARBA" id="ARBA00023136"/>
    </source>
</evidence>
<feature type="domain" description="SusD-like N-terminal" evidence="8">
    <location>
        <begin position="25"/>
        <end position="231"/>
    </location>
</feature>
<evidence type="ECO:0000256" key="2">
    <source>
        <dbReference type="ARBA" id="ARBA00006275"/>
    </source>
</evidence>
<comment type="similarity">
    <text evidence="2">Belongs to the SusD family.</text>
</comment>
<keyword evidence="5" id="KW-0998">Cell outer membrane</keyword>
<dbReference type="SUPFAM" id="SSF48452">
    <property type="entry name" value="TPR-like"/>
    <property type="match status" value="1"/>
</dbReference>